<evidence type="ECO:0000313" key="9">
    <source>
        <dbReference type="EMBL" id="CAH1797269.1"/>
    </source>
</evidence>
<dbReference type="SUPFAM" id="SSF52540">
    <property type="entry name" value="P-loop containing nucleoside triphosphate hydrolases"/>
    <property type="match status" value="1"/>
</dbReference>
<evidence type="ECO:0000256" key="1">
    <source>
        <dbReference type="ARBA" id="ARBA00004167"/>
    </source>
</evidence>
<evidence type="ECO:0000256" key="4">
    <source>
        <dbReference type="ARBA" id="ARBA00022692"/>
    </source>
</evidence>
<dbReference type="Gene3D" id="3.40.50.300">
    <property type="entry name" value="P-loop containing nucleotide triphosphate hydrolases"/>
    <property type="match status" value="1"/>
</dbReference>
<keyword evidence="5 8" id="KW-1133">Transmembrane helix</keyword>
<keyword evidence="6 8" id="KW-0472">Membrane</keyword>
<dbReference type="PANTHER" id="PTHR12812:SF0">
    <property type="entry name" value="HEPARAN-SULFATE 6-O-SULFOTRANSFERASE"/>
    <property type="match status" value="1"/>
</dbReference>
<dbReference type="Pfam" id="PF03567">
    <property type="entry name" value="Sulfotransfer_2"/>
    <property type="match status" value="1"/>
</dbReference>
<dbReference type="OrthoDB" id="406981at2759"/>
<feature type="transmembrane region" description="Helical" evidence="8">
    <location>
        <begin position="20"/>
        <end position="37"/>
    </location>
</feature>
<keyword evidence="10" id="KW-1185">Reference proteome</keyword>
<dbReference type="GO" id="GO:0016020">
    <property type="term" value="C:membrane"/>
    <property type="evidence" value="ECO:0007669"/>
    <property type="project" value="UniProtKB-SubCell"/>
</dbReference>
<dbReference type="PANTHER" id="PTHR12812">
    <property type="entry name" value="HEPARAN SULFATE 6-O-SULFOTRANSFERASE 3"/>
    <property type="match status" value="1"/>
</dbReference>
<reference evidence="9" key="1">
    <citation type="submission" date="2022-03" db="EMBL/GenBank/DDBJ databases">
        <authorList>
            <person name="Martin C."/>
        </authorList>
    </citation>
    <scope>NUCLEOTIDE SEQUENCE</scope>
</reference>
<evidence type="ECO:0000256" key="8">
    <source>
        <dbReference type="RuleBase" id="RU364122"/>
    </source>
</evidence>
<evidence type="ECO:0000256" key="2">
    <source>
        <dbReference type="ARBA" id="ARBA00010109"/>
    </source>
</evidence>
<keyword evidence="4 8" id="KW-0812">Transmembrane</keyword>
<dbReference type="EC" id="2.8.2.-" evidence="8"/>
<sequence length="365" mass="43219">MRYRNPICKMRQVSDRQFGITIFVMIILVCIFISYDFDRLKSQRHMYGDEPPGYKDVLLYKDESSQDANRKFNFDPNGNKIIVILHIQKTGGTTFESRLVETLNVTPRCVCRPGEKRCECINNNGHVWIVSGQKSLRWPCGLHADWTEWNECIDGYFDELETLHRDRSYLYVTMLREPIQRYISEWKHVQQGATWIRYKGHEIKCNRQKVTEKELPKCFKSNWINVQLNDFIKCPHNLAINRQTRMLANLSLVDCYNTSTIPKPERDRMMLESAKNNLRNMAYFGLTEYQELNQHLFEFTFGVNFTKDFSQKAITNAVEAENVISSSQLESIKELNNLDIELYKYAKKLYFQRIDAYNIIKYKVQ</sequence>
<comment type="similarity">
    <text evidence="2 8">Belongs to the sulfotransferase 6 family.</text>
</comment>
<organism evidence="9 10">
    <name type="scientific">Owenia fusiformis</name>
    <name type="common">Polychaete worm</name>
    <dbReference type="NCBI Taxonomy" id="6347"/>
    <lineage>
        <taxon>Eukaryota</taxon>
        <taxon>Metazoa</taxon>
        <taxon>Spiralia</taxon>
        <taxon>Lophotrochozoa</taxon>
        <taxon>Annelida</taxon>
        <taxon>Polychaeta</taxon>
        <taxon>Sedentaria</taxon>
        <taxon>Canalipalpata</taxon>
        <taxon>Sabellida</taxon>
        <taxon>Oweniida</taxon>
        <taxon>Oweniidae</taxon>
        <taxon>Owenia</taxon>
    </lineage>
</organism>
<feature type="non-terminal residue" evidence="9">
    <location>
        <position position="365"/>
    </location>
</feature>
<comment type="catalytic activity">
    <reaction evidence="8">
        <text>alpha-D-glucosaminyl-[heparan sulfate](n) + 3'-phosphoadenylyl sulfate = 6-sulfo-alpha-D-glucosaminyl-[heparan sulfate](n) + adenosine 3',5'-bisphosphate + H(+)</text>
        <dbReference type="Rhea" id="RHEA:56604"/>
        <dbReference type="Rhea" id="RHEA-COMP:9830"/>
        <dbReference type="Rhea" id="RHEA-COMP:14621"/>
        <dbReference type="ChEBI" id="CHEBI:15378"/>
        <dbReference type="ChEBI" id="CHEBI:58339"/>
        <dbReference type="ChEBI" id="CHEBI:58343"/>
        <dbReference type="ChEBI" id="CHEBI:58388"/>
        <dbReference type="ChEBI" id="CHEBI:140604"/>
    </reaction>
</comment>
<dbReference type="InterPro" id="IPR010635">
    <property type="entry name" value="Heparan_SO4-6-sulfoTrfase"/>
</dbReference>
<protein>
    <recommendedName>
        <fullName evidence="8">Heparan-sulfate 6-O-sulfotransferase</fullName>
        <ecNumber evidence="8">2.8.2.-</ecNumber>
    </recommendedName>
</protein>
<evidence type="ECO:0000256" key="5">
    <source>
        <dbReference type="ARBA" id="ARBA00022989"/>
    </source>
</evidence>
<comment type="function">
    <text evidence="8">6-O-sulfation enzyme which catalyzes the transfer of sulfate from 3'-phosphoadenosine 5'-phosphosulfate (PAPS) to position 6 of the N-sulfoglucosamine residue (GlcNS) of heparan sulfate.</text>
</comment>
<dbReference type="InterPro" id="IPR027417">
    <property type="entry name" value="P-loop_NTPase"/>
</dbReference>
<keyword evidence="8" id="KW-0735">Signal-anchor</keyword>
<evidence type="ECO:0000256" key="6">
    <source>
        <dbReference type="ARBA" id="ARBA00023136"/>
    </source>
</evidence>
<keyword evidence="3 8" id="KW-0808">Transferase</keyword>
<proteinExistence type="inferred from homology"/>
<evidence type="ECO:0000256" key="7">
    <source>
        <dbReference type="ARBA" id="ARBA00023180"/>
    </source>
</evidence>
<dbReference type="AlphaFoldDB" id="A0A8J1XSV2"/>
<comment type="subcellular location">
    <subcellularLocation>
        <location evidence="1">Membrane</location>
        <topology evidence="1">Single-pass membrane protein</topology>
    </subcellularLocation>
    <subcellularLocation>
        <location evidence="8">Membrane</location>
        <topology evidence="8">Single-pass type II membrane protein</topology>
    </subcellularLocation>
</comment>
<accession>A0A8J1XSV2</accession>
<name>A0A8J1XSV2_OWEFU</name>
<dbReference type="Proteomes" id="UP000749559">
    <property type="component" value="Unassembled WGS sequence"/>
</dbReference>
<dbReference type="GO" id="GO:0017095">
    <property type="term" value="F:heparan sulfate 6-sulfotransferase activity"/>
    <property type="evidence" value="ECO:0007669"/>
    <property type="project" value="TreeGrafter"/>
</dbReference>
<evidence type="ECO:0000313" key="10">
    <source>
        <dbReference type="Proteomes" id="UP000749559"/>
    </source>
</evidence>
<dbReference type="InterPro" id="IPR005331">
    <property type="entry name" value="Sulfotransferase"/>
</dbReference>
<gene>
    <name evidence="9" type="ORF">OFUS_LOCUS21589</name>
</gene>
<comment type="caution">
    <text evidence="9">The sequence shown here is derived from an EMBL/GenBank/DDBJ whole genome shotgun (WGS) entry which is preliminary data.</text>
</comment>
<evidence type="ECO:0000256" key="3">
    <source>
        <dbReference type="ARBA" id="ARBA00022679"/>
    </source>
</evidence>
<keyword evidence="7" id="KW-0325">Glycoprotein</keyword>
<dbReference type="EMBL" id="CAIIXF020000010">
    <property type="protein sequence ID" value="CAH1797269.1"/>
    <property type="molecule type" value="Genomic_DNA"/>
</dbReference>